<evidence type="ECO:0000313" key="2">
    <source>
        <dbReference type="EMBL" id="KAK8392458.1"/>
    </source>
</evidence>
<feature type="region of interest" description="Disordered" evidence="1">
    <location>
        <begin position="128"/>
        <end position="147"/>
    </location>
</feature>
<feature type="region of interest" description="Disordered" evidence="1">
    <location>
        <begin position="20"/>
        <end position="46"/>
    </location>
</feature>
<evidence type="ECO:0000313" key="3">
    <source>
        <dbReference type="Proteomes" id="UP001487740"/>
    </source>
</evidence>
<dbReference type="Proteomes" id="UP001487740">
    <property type="component" value="Unassembled WGS sequence"/>
</dbReference>
<evidence type="ECO:0000256" key="1">
    <source>
        <dbReference type="SAM" id="MobiDB-lite"/>
    </source>
</evidence>
<feature type="compositionally biased region" description="Acidic residues" evidence="1">
    <location>
        <begin position="137"/>
        <end position="147"/>
    </location>
</feature>
<keyword evidence="3" id="KW-1185">Reference proteome</keyword>
<proteinExistence type="predicted"/>
<dbReference type="EMBL" id="JARAKH010000022">
    <property type="protein sequence ID" value="KAK8392458.1"/>
    <property type="molecule type" value="Genomic_DNA"/>
</dbReference>
<comment type="caution">
    <text evidence="2">The sequence shown here is derived from an EMBL/GenBank/DDBJ whole genome shotgun (WGS) entry which is preliminary data.</text>
</comment>
<gene>
    <name evidence="2" type="ORF">O3P69_014664</name>
</gene>
<name>A0AAW0TXF1_SCYPA</name>
<sequence length="171" mass="18710">MIQSRAQEERYTIFIGGDETAPITDVGNPVADGRPLTSEDDPTPEVNNKKKKVAAIVNAYVIYKEANAESAPVLGFRRELAQGLLTLGKSNTSPRASKQRKIAYFIPAFVRFNNTCVHWPHFIEKKGSATGPCASDSGEEAVEEAQQEDPTCPSIPCTLIAAERGYFYTDV</sequence>
<organism evidence="2 3">
    <name type="scientific">Scylla paramamosain</name>
    <name type="common">Mud crab</name>
    <dbReference type="NCBI Taxonomy" id="85552"/>
    <lineage>
        <taxon>Eukaryota</taxon>
        <taxon>Metazoa</taxon>
        <taxon>Ecdysozoa</taxon>
        <taxon>Arthropoda</taxon>
        <taxon>Crustacea</taxon>
        <taxon>Multicrustacea</taxon>
        <taxon>Malacostraca</taxon>
        <taxon>Eumalacostraca</taxon>
        <taxon>Eucarida</taxon>
        <taxon>Decapoda</taxon>
        <taxon>Pleocyemata</taxon>
        <taxon>Brachyura</taxon>
        <taxon>Eubrachyura</taxon>
        <taxon>Portunoidea</taxon>
        <taxon>Portunidae</taxon>
        <taxon>Portuninae</taxon>
        <taxon>Scylla</taxon>
    </lineage>
</organism>
<dbReference type="AlphaFoldDB" id="A0AAW0TXF1"/>
<reference evidence="2 3" key="1">
    <citation type="submission" date="2023-03" db="EMBL/GenBank/DDBJ databases">
        <title>High-quality genome of Scylla paramamosain provides insights in environmental adaptation.</title>
        <authorList>
            <person name="Zhang L."/>
        </authorList>
    </citation>
    <scope>NUCLEOTIDE SEQUENCE [LARGE SCALE GENOMIC DNA]</scope>
    <source>
        <strain evidence="2">LZ_2023a</strain>
        <tissue evidence="2">Muscle</tissue>
    </source>
</reference>
<protein>
    <submittedName>
        <fullName evidence="2">Uncharacterized protein</fullName>
    </submittedName>
</protein>
<accession>A0AAW0TXF1</accession>